<dbReference type="InterPro" id="IPR001264">
    <property type="entry name" value="Glyco_trans_51"/>
</dbReference>
<keyword evidence="4" id="KW-0735">Signal-anchor</keyword>
<evidence type="ECO:0000256" key="4">
    <source>
        <dbReference type="ARBA" id="ARBA00022968"/>
    </source>
</evidence>
<name>A0A060CBW8_9FIRM</name>
<proteinExistence type="predicted"/>
<dbReference type="GO" id="GO:0009252">
    <property type="term" value="P:peptidoglycan biosynthetic process"/>
    <property type="evidence" value="ECO:0007669"/>
    <property type="project" value="UniProtKB-UniPathway"/>
</dbReference>
<dbReference type="UniPathway" id="UPA00219"/>
<dbReference type="AlphaFoldDB" id="A0A060CBW8"/>
<dbReference type="InterPro" id="IPR036950">
    <property type="entry name" value="PBP_transglycosylase"/>
</dbReference>
<dbReference type="GO" id="GO:0005886">
    <property type="term" value="C:plasma membrane"/>
    <property type="evidence" value="ECO:0007669"/>
    <property type="project" value="UniProtKB-SubCell"/>
</dbReference>
<evidence type="ECO:0000256" key="2">
    <source>
        <dbReference type="ARBA" id="ARBA00018638"/>
    </source>
</evidence>
<feature type="non-terminal residue" evidence="7">
    <location>
        <position position="1"/>
    </location>
</feature>
<evidence type="ECO:0000256" key="1">
    <source>
        <dbReference type="ARBA" id="ARBA00004401"/>
    </source>
</evidence>
<organism evidence="7">
    <name type="scientific">uncultured Heliobacterium sp</name>
    <dbReference type="NCBI Taxonomy" id="167970"/>
    <lineage>
        <taxon>Bacteria</taxon>
        <taxon>Bacillati</taxon>
        <taxon>Bacillota</taxon>
        <taxon>Clostridia</taxon>
        <taxon>Eubacteriales</taxon>
        <taxon>Heliobacteriaceae</taxon>
        <taxon>Heliobacterium</taxon>
        <taxon>environmental samples</taxon>
    </lineage>
</organism>
<evidence type="ECO:0000313" key="7">
    <source>
        <dbReference type="EMBL" id="AIA90246.1"/>
    </source>
</evidence>
<dbReference type="GO" id="GO:0008955">
    <property type="term" value="F:peptidoglycan glycosyltransferase activity"/>
    <property type="evidence" value="ECO:0007669"/>
    <property type="project" value="TreeGrafter"/>
</dbReference>
<dbReference type="Pfam" id="PF00912">
    <property type="entry name" value="Transgly"/>
    <property type="match status" value="1"/>
</dbReference>
<dbReference type="InterPro" id="IPR023346">
    <property type="entry name" value="Lysozyme-like_dom_sf"/>
</dbReference>
<dbReference type="PANTHER" id="PTHR32282">
    <property type="entry name" value="BINDING PROTEIN TRANSPEPTIDASE, PUTATIVE-RELATED"/>
    <property type="match status" value="1"/>
</dbReference>
<evidence type="ECO:0000256" key="3">
    <source>
        <dbReference type="ARBA" id="ARBA00022679"/>
    </source>
</evidence>
<keyword evidence="3" id="KW-0808">Transferase</keyword>
<dbReference type="Gene3D" id="1.10.3810.10">
    <property type="entry name" value="Biosynthetic peptidoglycan transglycosylase-like"/>
    <property type="match status" value="1"/>
</dbReference>
<feature type="domain" description="Glycosyl transferase family 51" evidence="6">
    <location>
        <begin position="10"/>
        <end position="108"/>
    </location>
</feature>
<evidence type="ECO:0000256" key="5">
    <source>
        <dbReference type="ARBA" id="ARBA00023251"/>
    </source>
</evidence>
<comment type="subcellular location">
    <subcellularLocation>
        <location evidence="1">Cell membrane</location>
        <topology evidence="1">Single-pass type II membrane protein</topology>
    </subcellularLocation>
</comment>
<sequence length="108" mass="12579">QRAEVYDRHGQLIGRLEGDNRIPVPFERIDPKLVAAILAREDSRFEHHRGFDLRGFARSLLRNLREARLVQGGSTVTMQLARNTWNLGDESLRGEIRRKLFEIFLALR</sequence>
<protein>
    <recommendedName>
        <fullName evidence="2">Penicillin-binding protein 1A</fullName>
    </recommendedName>
</protein>
<dbReference type="GO" id="GO:0046677">
    <property type="term" value="P:response to antibiotic"/>
    <property type="evidence" value="ECO:0007669"/>
    <property type="project" value="UniProtKB-KW"/>
</dbReference>
<feature type="non-terminal residue" evidence="7">
    <location>
        <position position="108"/>
    </location>
</feature>
<evidence type="ECO:0000259" key="6">
    <source>
        <dbReference type="Pfam" id="PF00912"/>
    </source>
</evidence>
<dbReference type="PANTHER" id="PTHR32282:SF33">
    <property type="entry name" value="PEPTIDOGLYCAN GLYCOSYLTRANSFERASE"/>
    <property type="match status" value="1"/>
</dbReference>
<dbReference type="EMBL" id="KF122947">
    <property type="protein sequence ID" value="AIA90246.1"/>
    <property type="molecule type" value="Genomic_DNA"/>
</dbReference>
<dbReference type="InterPro" id="IPR050396">
    <property type="entry name" value="Glycosyltr_51/Transpeptidase"/>
</dbReference>
<dbReference type="SUPFAM" id="SSF53955">
    <property type="entry name" value="Lysozyme-like"/>
    <property type="match status" value="1"/>
</dbReference>
<accession>A0A060CBW8</accession>
<keyword evidence="4" id="KW-0812">Transmembrane</keyword>
<reference evidence="7" key="1">
    <citation type="journal article" date="2013" name="Environ. Microbiol.">
        <title>Seasonally variable intestinal metagenomes of the red palm weevil (Rhynchophorus ferrugineus).</title>
        <authorList>
            <person name="Jia S."/>
            <person name="Zhang X."/>
            <person name="Zhang G."/>
            <person name="Yin A."/>
            <person name="Zhang S."/>
            <person name="Li F."/>
            <person name="Wang L."/>
            <person name="Zhao D."/>
            <person name="Yun Q."/>
            <person name="Tala"/>
            <person name="Wang J."/>
            <person name="Sun G."/>
            <person name="Baabdullah M."/>
            <person name="Yu X."/>
            <person name="Hu S."/>
            <person name="Al-Mssallem I.S."/>
            <person name="Yu J."/>
        </authorList>
    </citation>
    <scope>NUCLEOTIDE SEQUENCE</scope>
</reference>
<keyword evidence="5" id="KW-0046">Antibiotic resistance</keyword>